<comment type="caution">
    <text evidence="4">The sequence shown here is derived from an EMBL/GenBank/DDBJ whole genome shotgun (WGS) entry which is preliminary data.</text>
</comment>
<dbReference type="Proteomes" id="UP000032309">
    <property type="component" value="Unassembled WGS sequence"/>
</dbReference>
<feature type="domain" description="Heavy metal binding" evidence="3">
    <location>
        <begin position="74"/>
        <end position="99"/>
    </location>
</feature>
<protein>
    <recommendedName>
        <fullName evidence="3">Heavy metal binding domain-containing protein</fullName>
    </recommendedName>
</protein>
<sequence length="111" mass="11874">MIARIVTTVLYLTLLTGCASQTLQLPISTNDPSNPNAPESVFTPRPNLLQAEVPVTTEQPVTEPTPPIHPPTTYACPMHPEVVQSGPGKCPKCGMRLVPSEPSKTDSEGKQ</sequence>
<evidence type="ECO:0000313" key="5">
    <source>
        <dbReference type="Proteomes" id="UP000032309"/>
    </source>
</evidence>
<evidence type="ECO:0000313" key="4">
    <source>
        <dbReference type="EMBL" id="GAN31795.1"/>
    </source>
</evidence>
<dbReference type="Pfam" id="PF19335">
    <property type="entry name" value="HMBD"/>
    <property type="match status" value="1"/>
</dbReference>
<dbReference type="RefSeq" id="WP_052561695.1">
    <property type="nucleotide sequence ID" value="NZ_BAFN01000001.1"/>
</dbReference>
<dbReference type="EMBL" id="BAFN01000001">
    <property type="protein sequence ID" value="GAN31795.1"/>
    <property type="molecule type" value="Genomic_DNA"/>
</dbReference>
<evidence type="ECO:0000259" key="3">
    <source>
        <dbReference type="Pfam" id="PF19335"/>
    </source>
</evidence>
<name>A0ABQ0JSU4_9BACT</name>
<proteinExistence type="predicted"/>
<gene>
    <name evidence="4" type="ORF">BROSI_A0299</name>
</gene>
<dbReference type="PROSITE" id="PS51257">
    <property type="entry name" value="PROKAR_LIPOPROTEIN"/>
    <property type="match status" value="1"/>
</dbReference>
<feature type="signal peptide" evidence="2">
    <location>
        <begin position="1"/>
        <end position="19"/>
    </location>
</feature>
<dbReference type="InterPro" id="IPR045800">
    <property type="entry name" value="HMBD"/>
</dbReference>
<accession>A0ABQ0JSU4</accession>
<evidence type="ECO:0000256" key="1">
    <source>
        <dbReference type="SAM" id="MobiDB-lite"/>
    </source>
</evidence>
<evidence type="ECO:0000256" key="2">
    <source>
        <dbReference type="SAM" id="SignalP"/>
    </source>
</evidence>
<keyword evidence="5" id="KW-1185">Reference proteome</keyword>
<organism evidence="4 5">
    <name type="scientific">Candidatus Brocadia sinica JPN1</name>
    <dbReference type="NCBI Taxonomy" id="1197129"/>
    <lineage>
        <taxon>Bacteria</taxon>
        <taxon>Pseudomonadati</taxon>
        <taxon>Planctomycetota</taxon>
        <taxon>Candidatus Brocadiia</taxon>
        <taxon>Candidatus Brocadiales</taxon>
        <taxon>Candidatus Brocadiaceae</taxon>
        <taxon>Candidatus Brocadia</taxon>
    </lineage>
</organism>
<keyword evidence="2" id="KW-0732">Signal</keyword>
<reference evidence="5" key="1">
    <citation type="journal article" date="2015" name="Genome Announc.">
        <title>Draft Genome Sequence of an Anaerobic Ammonium-Oxidizing Bacterium, "Candidatus Brocadia sinica".</title>
        <authorList>
            <person name="Oshiki M."/>
            <person name="Shinyako-Hata K."/>
            <person name="Satoh H."/>
            <person name="Okabe S."/>
        </authorList>
    </citation>
    <scope>NUCLEOTIDE SEQUENCE [LARGE SCALE GENOMIC DNA]</scope>
    <source>
        <strain evidence="5">JPN1</strain>
    </source>
</reference>
<feature type="chain" id="PRO_5045121426" description="Heavy metal binding domain-containing protein" evidence="2">
    <location>
        <begin position="20"/>
        <end position="111"/>
    </location>
</feature>
<feature type="region of interest" description="Disordered" evidence="1">
    <location>
        <begin position="56"/>
        <end position="80"/>
    </location>
</feature>